<reference evidence="2" key="1">
    <citation type="submission" date="2020-11" db="EMBL/GenBank/DDBJ databases">
        <authorList>
            <person name="Whitehead M."/>
        </authorList>
    </citation>
    <scope>NUCLEOTIDE SEQUENCE</scope>
    <source>
        <strain evidence="2">EGII</strain>
    </source>
</reference>
<dbReference type="AlphaFoldDB" id="A0A811UHN8"/>
<evidence type="ECO:0000256" key="1">
    <source>
        <dbReference type="SAM" id="MobiDB-lite"/>
    </source>
</evidence>
<comment type="caution">
    <text evidence="2">The sequence shown here is derived from an EMBL/GenBank/DDBJ whole genome shotgun (WGS) entry which is preliminary data.</text>
</comment>
<evidence type="ECO:0000313" key="2">
    <source>
        <dbReference type="EMBL" id="CAD6998210.1"/>
    </source>
</evidence>
<feature type="region of interest" description="Disordered" evidence="1">
    <location>
        <begin position="64"/>
        <end position="85"/>
    </location>
</feature>
<sequence>MEYKTSLLQNSHAVLMRGSVGVCEEGATVVCIHLRIAVRMTSLRSTSFLACYFNASISAHIENNKKKESDEPTGEQSPSFHDFASYRDIAKEGERLTHSKA</sequence>
<accession>A0A811UHN8</accession>
<name>A0A811UHN8_CERCA</name>
<dbReference type="Proteomes" id="UP000606786">
    <property type="component" value="Unassembled WGS sequence"/>
</dbReference>
<evidence type="ECO:0000313" key="3">
    <source>
        <dbReference type="Proteomes" id="UP000606786"/>
    </source>
</evidence>
<dbReference type="EMBL" id="CAJHJT010000012">
    <property type="protein sequence ID" value="CAD6998210.1"/>
    <property type="molecule type" value="Genomic_DNA"/>
</dbReference>
<protein>
    <submittedName>
        <fullName evidence="2">(Mediterranean fruit fly) hypothetical protein</fullName>
    </submittedName>
</protein>
<proteinExistence type="predicted"/>
<organism evidence="2 3">
    <name type="scientific">Ceratitis capitata</name>
    <name type="common">Mediterranean fruit fly</name>
    <name type="synonym">Tephritis capitata</name>
    <dbReference type="NCBI Taxonomy" id="7213"/>
    <lineage>
        <taxon>Eukaryota</taxon>
        <taxon>Metazoa</taxon>
        <taxon>Ecdysozoa</taxon>
        <taxon>Arthropoda</taxon>
        <taxon>Hexapoda</taxon>
        <taxon>Insecta</taxon>
        <taxon>Pterygota</taxon>
        <taxon>Neoptera</taxon>
        <taxon>Endopterygota</taxon>
        <taxon>Diptera</taxon>
        <taxon>Brachycera</taxon>
        <taxon>Muscomorpha</taxon>
        <taxon>Tephritoidea</taxon>
        <taxon>Tephritidae</taxon>
        <taxon>Ceratitis</taxon>
        <taxon>Ceratitis</taxon>
    </lineage>
</organism>
<keyword evidence="3" id="KW-1185">Reference proteome</keyword>
<gene>
    <name evidence="2" type="ORF">CCAP1982_LOCUS6823</name>
</gene>